<feature type="compositionally biased region" description="Basic and acidic residues" evidence="9">
    <location>
        <begin position="373"/>
        <end position="400"/>
    </location>
</feature>
<keyword evidence="5" id="KW-0862">Zinc</keyword>
<dbReference type="PANTHER" id="PTHR11669:SF0">
    <property type="entry name" value="PROTEIN STICHEL-LIKE 2"/>
    <property type="match status" value="1"/>
</dbReference>
<dbReference type="GO" id="GO:0003887">
    <property type="term" value="F:DNA-directed DNA polymerase activity"/>
    <property type="evidence" value="ECO:0007669"/>
    <property type="project" value="UniProtKB-KW"/>
</dbReference>
<dbReference type="GO" id="GO:0046872">
    <property type="term" value="F:metal ion binding"/>
    <property type="evidence" value="ECO:0007669"/>
    <property type="project" value="UniProtKB-KW"/>
</dbReference>
<evidence type="ECO:0000256" key="4">
    <source>
        <dbReference type="ARBA" id="ARBA00022741"/>
    </source>
</evidence>
<dbReference type="NCBIfam" id="TIGR02397">
    <property type="entry name" value="dnaX_nterm"/>
    <property type="match status" value="1"/>
</dbReference>
<dbReference type="InterPro" id="IPR050238">
    <property type="entry name" value="DNA_Rep/Repair_Clamp_Loader"/>
</dbReference>
<dbReference type="InterPro" id="IPR045085">
    <property type="entry name" value="HLD_clamp_pol_III_gamma_tau"/>
</dbReference>
<evidence type="ECO:0000259" key="10">
    <source>
        <dbReference type="SMART" id="SM00382"/>
    </source>
</evidence>
<feature type="region of interest" description="Disordered" evidence="9">
    <location>
        <begin position="357"/>
        <end position="436"/>
    </location>
</feature>
<dbReference type="Gene3D" id="3.40.50.300">
    <property type="entry name" value="P-loop containing nucleotide triphosphate hydrolases"/>
    <property type="match status" value="1"/>
</dbReference>
<dbReference type="GO" id="GO:0009360">
    <property type="term" value="C:DNA polymerase III complex"/>
    <property type="evidence" value="ECO:0007669"/>
    <property type="project" value="InterPro"/>
</dbReference>
<proteinExistence type="inferred from homology"/>
<dbReference type="Pfam" id="PF13177">
    <property type="entry name" value="DNA_pol3_delta2"/>
    <property type="match status" value="1"/>
</dbReference>
<dbReference type="RefSeq" id="WP_131749544.1">
    <property type="nucleotide sequence ID" value="NZ_CAACYI010000001.1"/>
</dbReference>
<comment type="caution">
    <text evidence="11">The sequence shown here is derived from an EMBL/GenBank/DDBJ whole genome shotgun (WGS) entry which is preliminary data.</text>
</comment>
<keyword evidence="7" id="KW-0239">DNA-directed DNA polymerase</keyword>
<dbReference type="Gene3D" id="1.10.8.60">
    <property type="match status" value="1"/>
</dbReference>
<dbReference type="GO" id="GO:0006261">
    <property type="term" value="P:DNA-templated DNA replication"/>
    <property type="evidence" value="ECO:0007669"/>
    <property type="project" value="TreeGrafter"/>
</dbReference>
<evidence type="ECO:0000256" key="5">
    <source>
        <dbReference type="ARBA" id="ARBA00022833"/>
    </source>
</evidence>
<evidence type="ECO:0000256" key="9">
    <source>
        <dbReference type="SAM" id="MobiDB-lite"/>
    </source>
</evidence>
<evidence type="ECO:0000256" key="1">
    <source>
        <dbReference type="ARBA" id="ARBA00006360"/>
    </source>
</evidence>
<keyword evidence="3" id="KW-0479">Metal-binding</keyword>
<sequence>MYQALYRKYRSKTFDELLGQKQVTIPLKNQIIQGQTSHAYLFSGTRGTGKTSAAKIFSRAVNCLHPVDGNPCNECENCKLILEDRMMDVVEMDAASNNGVDDIRELKERVVYPPGIGRYKVYIIDEVHMLSKGAFNALLKILEEPPKHLIFILATTELEKIPATIRSRCQRFQFRRLDQDTIIQGMEGILEKEGKTADRDALALIARHSQGAMRDALSLLEQCLYLDKHLTRDQVQDSLGLVEDDLIDQVLRDLVKDRTFSFISILNQAYKDGRDLERLLMDLLYQMKDLVVQVQSGHKVDKDYLEDFQLAFWLQAMHGLEESIQTLRYSKDPLLAVEIGFMDAYLAFGGQTRLQEKTPSAKALDQDLGSSPKPEKVQEAPKKPQEIGEKNQAPGEEKGPVQEGAPKIQKEEKSPSFKEDGEHGIIEKQDQEPGQEIDMDLFDEVKDYCKDCGKITIYALLKDAKAYKEGKQVRLVFEPDFQFHVRNLSDKENLHLITEAFQKVLEEDLQVSIHLKEDQEKDKKNKVVDFFGQDLVEKK</sequence>
<protein>
    <recommendedName>
        <fullName evidence="2">DNA-directed DNA polymerase</fullName>
        <ecNumber evidence="2">2.7.7.7</ecNumber>
    </recommendedName>
</protein>
<keyword evidence="6" id="KW-0067">ATP-binding</keyword>
<dbReference type="Proteomes" id="UP000377798">
    <property type="component" value="Unassembled WGS sequence"/>
</dbReference>
<dbReference type="CDD" id="cd18137">
    <property type="entry name" value="HLD_clamp_pol_III_gamma_tau"/>
    <property type="match status" value="1"/>
</dbReference>
<dbReference type="CDD" id="cd00009">
    <property type="entry name" value="AAA"/>
    <property type="match status" value="1"/>
</dbReference>
<comment type="similarity">
    <text evidence="1">Belongs to the DnaX/STICHEL family.</text>
</comment>
<evidence type="ECO:0000313" key="11">
    <source>
        <dbReference type="EMBL" id="VFB16873.1"/>
    </source>
</evidence>
<evidence type="ECO:0000256" key="8">
    <source>
        <dbReference type="ARBA" id="ARBA00049244"/>
    </source>
</evidence>
<keyword evidence="11" id="KW-0808">Transferase</keyword>
<accession>A0A8H2R1R6</accession>
<dbReference type="Pfam" id="PF22608">
    <property type="entry name" value="DNAX_ATPase_lid"/>
    <property type="match status" value="1"/>
</dbReference>
<dbReference type="SMART" id="SM00382">
    <property type="entry name" value="AAA"/>
    <property type="match status" value="1"/>
</dbReference>
<keyword evidence="11" id="KW-0548">Nucleotidyltransferase</keyword>
<reference evidence="11 12" key="1">
    <citation type="submission" date="2019-02" db="EMBL/GenBank/DDBJ databases">
        <authorList>
            <consortium name="Pathogen Informatics"/>
        </authorList>
    </citation>
    <scope>NUCLEOTIDE SEQUENCE [LARGE SCALE GENOMIC DNA]</scope>
    <source>
        <strain evidence="11 12">3012STDY7089603</strain>
    </source>
</reference>
<dbReference type="PANTHER" id="PTHR11669">
    <property type="entry name" value="REPLICATION FACTOR C / DNA POLYMERASE III GAMMA-TAU SUBUNIT"/>
    <property type="match status" value="1"/>
</dbReference>
<dbReference type="EMBL" id="CAACYI010000001">
    <property type="protein sequence ID" value="VFB16873.1"/>
    <property type="molecule type" value="Genomic_DNA"/>
</dbReference>
<keyword evidence="12" id="KW-1185">Reference proteome</keyword>
<dbReference type="AlphaFoldDB" id="A0A8H2R1R6"/>
<evidence type="ECO:0000313" key="12">
    <source>
        <dbReference type="Proteomes" id="UP000377798"/>
    </source>
</evidence>
<evidence type="ECO:0000256" key="2">
    <source>
        <dbReference type="ARBA" id="ARBA00012417"/>
    </source>
</evidence>
<dbReference type="SUPFAM" id="SSF52540">
    <property type="entry name" value="P-loop containing nucleoside triphosphate hydrolases"/>
    <property type="match status" value="1"/>
</dbReference>
<organism evidence="11 12">
    <name type="scientific">Urinicoccus massiliensis</name>
    <dbReference type="NCBI Taxonomy" id="1723382"/>
    <lineage>
        <taxon>Bacteria</taxon>
        <taxon>Bacillati</taxon>
        <taxon>Bacillota</taxon>
        <taxon>Tissierellia</taxon>
        <taxon>Tissierellales</taxon>
        <taxon>Peptoniphilaceae</taxon>
        <taxon>Urinicoccus</taxon>
    </lineage>
</organism>
<dbReference type="EC" id="2.7.7.7" evidence="2"/>
<dbReference type="InterPro" id="IPR012763">
    <property type="entry name" value="DNA_pol_III_sug/sutau_N"/>
</dbReference>
<comment type="catalytic activity">
    <reaction evidence="8">
        <text>DNA(n) + a 2'-deoxyribonucleoside 5'-triphosphate = DNA(n+1) + diphosphate</text>
        <dbReference type="Rhea" id="RHEA:22508"/>
        <dbReference type="Rhea" id="RHEA-COMP:17339"/>
        <dbReference type="Rhea" id="RHEA-COMP:17340"/>
        <dbReference type="ChEBI" id="CHEBI:33019"/>
        <dbReference type="ChEBI" id="CHEBI:61560"/>
        <dbReference type="ChEBI" id="CHEBI:173112"/>
        <dbReference type="EC" id="2.7.7.7"/>
    </reaction>
</comment>
<feature type="domain" description="AAA+ ATPase" evidence="10">
    <location>
        <begin position="36"/>
        <end position="178"/>
    </location>
</feature>
<gene>
    <name evidence="11" type="primary">dnaX</name>
    <name evidence="11" type="ORF">NCTC13150_01446</name>
</gene>
<feature type="compositionally biased region" description="Basic and acidic residues" evidence="9">
    <location>
        <begin position="408"/>
        <end position="431"/>
    </location>
</feature>
<dbReference type="FunFam" id="3.40.50.300:FF:000014">
    <property type="entry name" value="DNA polymerase III subunit gamma/tau"/>
    <property type="match status" value="1"/>
</dbReference>
<dbReference type="GO" id="GO:0005524">
    <property type="term" value="F:ATP binding"/>
    <property type="evidence" value="ECO:0007669"/>
    <property type="project" value="UniProtKB-KW"/>
</dbReference>
<name>A0A8H2R1R6_9FIRM</name>
<dbReference type="NCBIfam" id="NF004046">
    <property type="entry name" value="PRK05563.1"/>
    <property type="match status" value="1"/>
</dbReference>
<dbReference type="InterPro" id="IPR027417">
    <property type="entry name" value="P-loop_NTPase"/>
</dbReference>
<keyword evidence="4" id="KW-0547">Nucleotide-binding</keyword>
<evidence type="ECO:0000256" key="6">
    <source>
        <dbReference type="ARBA" id="ARBA00022840"/>
    </source>
</evidence>
<dbReference type="InterPro" id="IPR003593">
    <property type="entry name" value="AAA+_ATPase"/>
</dbReference>
<evidence type="ECO:0000256" key="3">
    <source>
        <dbReference type="ARBA" id="ARBA00022723"/>
    </source>
</evidence>
<evidence type="ECO:0000256" key="7">
    <source>
        <dbReference type="ARBA" id="ARBA00022932"/>
    </source>
</evidence>